<evidence type="ECO:0000313" key="4">
    <source>
        <dbReference type="Proteomes" id="UP001159364"/>
    </source>
</evidence>
<proteinExistence type="predicted"/>
<evidence type="ECO:0000256" key="2">
    <source>
        <dbReference type="SAM" id="Phobius"/>
    </source>
</evidence>
<dbReference type="Proteomes" id="UP001159364">
    <property type="component" value="Linkage Group LG06"/>
</dbReference>
<keyword evidence="2" id="KW-0472">Membrane</keyword>
<feature type="region of interest" description="Disordered" evidence="1">
    <location>
        <begin position="114"/>
        <end position="142"/>
    </location>
</feature>
<protein>
    <recommendedName>
        <fullName evidence="5">ZCF37</fullName>
    </recommendedName>
</protein>
<evidence type="ECO:0000313" key="3">
    <source>
        <dbReference type="EMBL" id="KAJ8762522.1"/>
    </source>
</evidence>
<feature type="region of interest" description="Disordered" evidence="1">
    <location>
        <begin position="1"/>
        <end position="43"/>
    </location>
</feature>
<name>A0AAV8T6W5_9ROSI</name>
<dbReference type="PANTHER" id="PTHR35275:SF1">
    <property type="entry name" value="OS07G0585900 PROTEIN"/>
    <property type="match status" value="1"/>
</dbReference>
<reference evidence="3 4" key="1">
    <citation type="submission" date="2021-09" db="EMBL/GenBank/DDBJ databases">
        <title>Genomic insights and catalytic innovation underlie evolution of tropane alkaloids biosynthesis.</title>
        <authorList>
            <person name="Wang Y.-J."/>
            <person name="Tian T."/>
            <person name="Huang J.-P."/>
            <person name="Huang S.-X."/>
        </authorList>
    </citation>
    <scope>NUCLEOTIDE SEQUENCE [LARGE SCALE GENOMIC DNA]</scope>
    <source>
        <strain evidence="3">KIB-2018</strain>
        <tissue evidence="3">Leaf</tissue>
    </source>
</reference>
<accession>A0AAV8T6W5</accession>
<comment type="caution">
    <text evidence="3">The sequence shown here is derived from an EMBL/GenBank/DDBJ whole genome shotgun (WGS) entry which is preliminary data.</text>
</comment>
<dbReference type="InterPro" id="IPR045880">
    <property type="entry name" value="ZCF37"/>
</dbReference>
<feature type="compositionally biased region" description="Basic and acidic residues" evidence="1">
    <location>
        <begin position="114"/>
        <end position="132"/>
    </location>
</feature>
<dbReference type="EMBL" id="JAIWQS010000006">
    <property type="protein sequence ID" value="KAJ8762522.1"/>
    <property type="molecule type" value="Genomic_DNA"/>
</dbReference>
<feature type="compositionally biased region" description="Basic residues" evidence="1">
    <location>
        <begin position="24"/>
        <end position="36"/>
    </location>
</feature>
<keyword evidence="2" id="KW-1133">Transmembrane helix</keyword>
<feature type="compositionally biased region" description="Polar residues" evidence="1">
    <location>
        <begin position="1"/>
        <end position="15"/>
    </location>
</feature>
<keyword evidence="4" id="KW-1185">Reference proteome</keyword>
<organism evidence="3 4">
    <name type="scientific">Erythroxylum novogranatense</name>
    <dbReference type="NCBI Taxonomy" id="1862640"/>
    <lineage>
        <taxon>Eukaryota</taxon>
        <taxon>Viridiplantae</taxon>
        <taxon>Streptophyta</taxon>
        <taxon>Embryophyta</taxon>
        <taxon>Tracheophyta</taxon>
        <taxon>Spermatophyta</taxon>
        <taxon>Magnoliopsida</taxon>
        <taxon>eudicotyledons</taxon>
        <taxon>Gunneridae</taxon>
        <taxon>Pentapetalae</taxon>
        <taxon>rosids</taxon>
        <taxon>fabids</taxon>
        <taxon>Malpighiales</taxon>
        <taxon>Erythroxylaceae</taxon>
        <taxon>Erythroxylum</taxon>
    </lineage>
</organism>
<dbReference type="PANTHER" id="PTHR35275">
    <property type="entry name" value="ZCF37"/>
    <property type="match status" value="1"/>
</dbReference>
<evidence type="ECO:0000256" key="1">
    <source>
        <dbReference type="SAM" id="MobiDB-lite"/>
    </source>
</evidence>
<sequence length="245" mass="28231">MSSDPMLNPLSCTNPKKTKDFKKCKSHSLKPIRSRKNSANPFSDRGLDKFEELLADLEKKKKMIYSKVGPEDVYYVRFKYSPTNDIVPVVVKLKDPDDKKEKVIEVVDSKEDKKDSDKLDAHDTTEVLDKSPRKGSSTPDKKIEKKRSSWNLMLHKWRRPSFYMPMIVIFILLLLIFFGRSVVILCTSLGWYVVPTLSSKKPIKKKINKRGFSEPKMVSDGLSSPKLSKIHETMKLKSEQQKSFS</sequence>
<feature type="transmembrane region" description="Helical" evidence="2">
    <location>
        <begin position="162"/>
        <end position="194"/>
    </location>
</feature>
<dbReference type="AlphaFoldDB" id="A0AAV8T6W5"/>
<evidence type="ECO:0008006" key="5">
    <source>
        <dbReference type="Google" id="ProtNLM"/>
    </source>
</evidence>
<gene>
    <name evidence="3" type="ORF">K2173_007961</name>
</gene>
<keyword evidence="2" id="KW-0812">Transmembrane</keyword>